<dbReference type="InterPro" id="IPR010432">
    <property type="entry name" value="RDD"/>
</dbReference>
<keyword evidence="4 5" id="KW-0472">Membrane</keyword>
<dbReference type="RefSeq" id="WP_344801668.1">
    <property type="nucleotide sequence ID" value="NZ_BAABAB010000005.1"/>
</dbReference>
<evidence type="ECO:0000313" key="7">
    <source>
        <dbReference type="EMBL" id="GAA3607569.1"/>
    </source>
</evidence>
<dbReference type="PANTHER" id="PTHR38480:SF1">
    <property type="entry name" value="SLR0254 PROTEIN"/>
    <property type="match status" value="1"/>
</dbReference>
<proteinExistence type="predicted"/>
<sequence length="262" mass="28580">MSQLVTGDAVLLDLRPARVPTRMLSAMIDVALIAGASYLWNYVVTRVGGSPARQQAVSLIGVLVIMFGYLIAMETLTRGRTVGAYALGLRAVRDDGGAVRFRQALMRGLTFWAVDFAIWTGFCGGLICAAVNAQGKRFGDLLAGTIVIRTRAPRGPAALPPMPADLVPWAASLELSRLSDELVTASRHLVQRFSRLSAYPRAQLSGDLARQVAARTAPLPPRPLDPEVFLAAVIVERRRRETERLRARQWVPTAAELPKGWR</sequence>
<dbReference type="PANTHER" id="PTHR38480">
    <property type="entry name" value="SLR0254 PROTEIN"/>
    <property type="match status" value="1"/>
</dbReference>
<feature type="transmembrane region" description="Helical" evidence="5">
    <location>
        <begin position="56"/>
        <end position="72"/>
    </location>
</feature>
<dbReference type="Pfam" id="PF06271">
    <property type="entry name" value="RDD"/>
    <property type="match status" value="1"/>
</dbReference>
<evidence type="ECO:0000256" key="5">
    <source>
        <dbReference type="SAM" id="Phobius"/>
    </source>
</evidence>
<evidence type="ECO:0000256" key="2">
    <source>
        <dbReference type="ARBA" id="ARBA00022692"/>
    </source>
</evidence>
<protein>
    <submittedName>
        <fullName evidence="7">RDD family protein</fullName>
    </submittedName>
</protein>
<dbReference type="EMBL" id="BAABAB010000005">
    <property type="protein sequence ID" value="GAA3607569.1"/>
    <property type="molecule type" value="Genomic_DNA"/>
</dbReference>
<evidence type="ECO:0000259" key="6">
    <source>
        <dbReference type="Pfam" id="PF06271"/>
    </source>
</evidence>
<evidence type="ECO:0000256" key="4">
    <source>
        <dbReference type="ARBA" id="ARBA00023136"/>
    </source>
</evidence>
<dbReference type="Proteomes" id="UP001501490">
    <property type="component" value="Unassembled WGS sequence"/>
</dbReference>
<feature type="domain" description="RDD" evidence="6">
    <location>
        <begin position="19"/>
        <end position="144"/>
    </location>
</feature>
<keyword evidence="8" id="KW-1185">Reference proteome</keyword>
<name>A0ABP6ZHX6_9ACTN</name>
<evidence type="ECO:0000256" key="1">
    <source>
        <dbReference type="ARBA" id="ARBA00004141"/>
    </source>
</evidence>
<organism evidence="7 8">
    <name type="scientific">Microlunatus ginsengisoli</name>
    <dbReference type="NCBI Taxonomy" id="363863"/>
    <lineage>
        <taxon>Bacteria</taxon>
        <taxon>Bacillati</taxon>
        <taxon>Actinomycetota</taxon>
        <taxon>Actinomycetes</taxon>
        <taxon>Propionibacteriales</taxon>
        <taxon>Propionibacteriaceae</taxon>
        <taxon>Microlunatus</taxon>
    </lineage>
</organism>
<feature type="transmembrane region" description="Helical" evidence="5">
    <location>
        <begin position="23"/>
        <end position="44"/>
    </location>
</feature>
<reference evidence="8" key="1">
    <citation type="journal article" date="2019" name="Int. J. Syst. Evol. Microbiol.">
        <title>The Global Catalogue of Microorganisms (GCM) 10K type strain sequencing project: providing services to taxonomists for standard genome sequencing and annotation.</title>
        <authorList>
            <consortium name="The Broad Institute Genomics Platform"/>
            <consortium name="The Broad Institute Genome Sequencing Center for Infectious Disease"/>
            <person name="Wu L."/>
            <person name="Ma J."/>
        </authorList>
    </citation>
    <scope>NUCLEOTIDE SEQUENCE [LARGE SCALE GENOMIC DNA]</scope>
    <source>
        <strain evidence="8">JCM 16929</strain>
    </source>
</reference>
<evidence type="ECO:0000313" key="8">
    <source>
        <dbReference type="Proteomes" id="UP001501490"/>
    </source>
</evidence>
<keyword evidence="2 5" id="KW-0812">Transmembrane</keyword>
<evidence type="ECO:0000256" key="3">
    <source>
        <dbReference type="ARBA" id="ARBA00022989"/>
    </source>
</evidence>
<accession>A0ABP6ZHX6</accession>
<comment type="caution">
    <text evidence="7">The sequence shown here is derived from an EMBL/GenBank/DDBJ whole genome shotgun (WGS) entry which is preliminary data.</text>
</comment>
<comment type="subcellular location">
    <subcellularLocation>
        <location evidence="1">Membrane</location>
        <topology evidence="1">Multi-pass membrane protein</topology>
    </subcellularLocation>
</comment>
<gene>
    <name evidence="7" type="ORF">GCM10022236_06720</name>
</gene>
<feature type="transmembrane region" description="Helical" evidence="5">
    <location>
        <begin position="109"/>
        <end position="131"/>
    </location>
</feature>
<keyword evidence="3 5" id="KW-1133">Transmembrane helix</keyword>